<evidence type="ECO:0000313" key="9">
    <source>
        <dbReference type="Proteomes" id="UP000663720"/>
    </source>
</evidence>
<evidence type="ECO:0000256" key="1">
    <source>
        <dbReference type="ARBA" id="ARBA00022475"/>
    </source>
</evidence>
<evidence type="ECO:0000259" key="7">
    <source>
        <dbReference type="Pfam" id="PF00149"/>
    </source>
</evidence>
<dbReference type="PANTHER" id="PTHR34990">
    <property type="entry name" value="UDP-2,3-DIACYLGLUCOSAMINE HYDROLASE-RELATED"/>
    <property type="match status" value="1"/>
</dbReference>
<name>A0A975BEF1_9BACT</name>
<dbReference type="RefSeq" id="WP_207689704.1">
    <property type="nucleotide sequence ID" value="NZ_CP061799.1"/>
</dbReference>
<gene>
    <name evidence="8" type="ORF">dnl_63510</name>
</gene>
<reference evidence="8" key="1">
    <citation type="journal article" date="2021" name="Microb. Physiol.">
        <title>Proteogenomic Insights into the Physiology of Marine, Sulfate-Reducing, Filamentous Desulfonema limicola and Desulfonema magnum.</title>
        <authorList>
            <person name="Schnaars V."/>
            <person name="Wohlbrand L."/>
            <person name="Scheve S."/>
            <person name="Hinrichs C."/>
            <person name="Reinhardt R."/>
            <person name="Rabus R."/>
        </authorList>
    </citation>
    <scope>NUCLEOTIDE SEQUENCE</scope>
    <source>
        <strain evidence="8">5ac10</strain>
    </source>
</reference>
<dbReference type="GO" id="GO:0016020">
    <property type="term" value="C:membrane"/>
    <property type="evidence" value="ECO:0007669"/>
    <property type="project" value="GOC"/>
</dbReference>
<accession>A0A975BEF1</accession>
<dbReference type="KEGG" id="dli:dnl_63510"/>
<dbReference type="GO" id="GO:0046872">
    <property type="term" value="F:metal ion binding"/>
    <property type="evidence" value="ECO:0007669"/>
    <property type="project" value="UniProtKB-KW"/>
</dbReference>
<dbReference type="Proteomes" id="UP000663720">
    <property type="component" value="Chromosome"/>
</dbReference>
<keyword evidence="3" id="KW-0479">Metal-binding</keyword>
<dbReference type="Gene3D" id="3.60.21.10">
    <property type="match status" value="1"/>
</dbReference>
<dbReference type="EMBL" id="CP061799">
    <property type="protein sequence ID" value="QTA83926.1"/>
    <property type="molecule type" value="Genomic_DNA"/>
</dbReference>
<keyword evidence="5" id="KW-0472">Membrane</keyword>
<sequence>MIIIADSHVSNHLGNTVPFFNMLEAFEKNNHDIVFLGDIFDLWIALPGYEDKIHKDFLTWCKDQKKYRTIGFIEGNHEFFLAEQKKDFFSWCTDLPWYQDGNACLFCHGDTINQKDKGYLLFKNLIKNPVVKFILMRLSCGPELTLKIRNTFKKRNSKIKKYLPETEIRNFGKSMFHKGIKTIFTGHFHQEYLICREDRRLYILNDWFSTQKICLYDKLSKKIKICHWSEIAS</sequence>
<dbReference type="PANTHER" id="PTHR34990:SF1">
    <property type="entry name" value="UDP-2,3-DIACYLGLUCOSAMINE HYDROLASE"/>
    <property type="match status" value="1"/>
</dbReference>
<evidence type="ECO:0000256" key="5">
    <source>
        <dbReference type="ARBA" id="ARBA00023136"/>
    </source>
</evidence>
<evidence type="ECO:0000256" key="6">
    <source>
        <dbReference type="ARBA" id="ARBA00023211"/>
    </source>
</evidence>
<evidence type="ECO:0000256" key="3">
    <source>
        <dbReference type="ARBA" id="ARBA00022723"/>
    </source>
</evidence>
<keyword evidence="4 8" id="KW-0378">Hydrolase</keyword>
<dbReference type="AlphaFoldDB" id="A0A975BEF1"/>
<protein>
    <submittedName>
        <fullName evidence="8">UDP-2,3-diacylglucosamine hydrolase</fullName>
    </submittedName>
</protein>
<dbReference type="Pfam" id="PF00149">
    <property type="entry name" value="Metallophos"/>
    <property type="match status" value="1"/>
</dbReference>
<evidence type="ECO:0000256" key="2">
    <source>
        <dbReference type="ARBA" id="ARBA00022519"/>
    </source>
</evidence>
<dbReference type="InterPro" id="IPR029052">
    <property type="entry name" value="Metallo-depent_PP-like"/>
</dbReference>
<dbReference type="SUPFAM" id="SSF56300">
    <property type="entry name" value="Metallo-dependent phosphatases"/>
    <property type="match status" value="1"/>
</dbReference>
<dbReference type="InterPro" id="IPR004843">
    <property type="entry name" value="Calcineurin-like_PHP"/>
</dbReference>
<proteinExistence type="predicted"/>
<keyword evidence="9" id="KW-1185">Reference proteome</keyword>
<evidence type="ECO:0000256" key="4">
    <source>
        <dbReference type="ARBA" id="ARBA00022801"/>
    </source>
</evidence>
<keyword evidence="2" id="KW-0997">Cell inner membrane</keyword>
<keyword evidence="1" id="KW-1003">Cell membrane</keyword>
<organism evidence="8 9">
    <name type="scientific">Desulfonema limicola</name>
    <dbReference type="NCBI Taxonomy" id="45656"/>
    <lineage>
        <taxon>Bacteria</taxon>
        <taxon>Pseudomonadati</taxon>
        <taxon>Thermodesulfobacteriota</taxon>
        <taxon>Desulfobacteria</taxon>
        <taxon>Desulfobacterales</taxon>
        <taxon>Desulfococcaceae</taxon>
        <taxon>Desulfonema</taxon>
    </lineage>
</organism>
<feature type="domain" description="Calcineurin-like phosphoesterase" evidence="7">
    <location>
        <begin position="2"/>
        <end position="190"/>
    </location>
</feature>
<evidence type="ECO:0000313" key="8">
    <source>
        <dbReference type="EMBL" id="QTA83926.1"/>
    </source>
</evidence>
<dbReference type="GO" id="GO:0009245">
    <property type="term" value="P:lipid A biosynthetic process"/>
    <property type="evidence" value="ECO:0007669"/>
    <property type="project" value="TreeGrafter"/>
</dbReference>
<keyword evidence="6" id="KW-0464">Manganese</keyword>
<dbReference type="GO" id="GO:0008758">
    <property type="term" value="F:UDP-2,3-diacylglucosamine hydrolase activity"/>
    <property type="evidence" value="ECO:0007669"/>
    <property type="project" value="TreeGrafter"/>
</dbReference>
<dbReference type="InterPro" id="IPR043461">
    <property type="entry name" value="LpxH-like"/>
</dbReference>